<reference evidence="1 2" key="1">
    <citation type="submission" date="2018-08" db="EMBL/GenBank/DDBJ databases">
        <title>Isolation, diversity and antifungal activity of Actinobacteria from wheat.</title>
        <authorList>
            <person name="Han C."/>
        </authorList>
    </citation>
    <scope>NUCLEOTIDE SEQUENCE [LARGE SCALE GENOMIC DNA]</scope>
    <source>
        <strain evidence="1 2">NEAU-YY421</strain>
    </source>
</reference>
<dbReference type="EMBL" id="QUAK01000194">
    <property type="protein sequence ID" value="RFU83608.1"/>
    <property type="molecule type" value="Genomic_DNA"/>
</dbReference>
<evidence type="ECO:0000313" key="2">
    <source>
        <dbReference type="Proteomes" id="UP000263094"/>
    </source>
</evidence>
<proteinExistence type="predicted"/>
<evidence type="ECO:0008006" key="3">
    <source>
        <dbReference type="Google" id="ProtNLM"/>
    </source>
</evidence>
<name>A0A372LY52_9ACTN</name>
<dbReference type="Proteomes" id="UP000263094">
    <property type="component" value="Unassembled WGS sequence"/>
</dbReference>
<sequence>MSIQDGPCAPWPIDPSCCPTWPDDEADWEPAHHAAAEVATETLWRLSAGRYGLCEEYIRPCRAACYTPKSGAGGGVLDPYIDNGRWFNRTCGCTTGCHCGTLCSVALPGPVHDVVEVKLDGRTVRNWMLLDQGGRTELVRTAPELSPPLLDVLPDTSDPTGMSVLAIIDNTAGAPPGDDPGCWPNCQNLTAPDTEPDTFSVRYLRGIRPPAGAVRAVSSLACEIVKQCRGARDCRLPERVKSITREGITMDVFDPGEWLDKGRTGLPEVDSWLSEVNPNGLRQRAAVFSLDLPAAPPSLGRNTPGGLW</sequence>
<comment type="caution">
    <text evidence="1">The sequence shown here is derived from an EMBL/GenBank/DDBJ whole genome shotgun (WGS) entry which is preliminary data.</text>
</comment>
<evidence type="ECO:0000313" key="1">
    <source>
        <dbReference type="EMBL" id="RFU83608.1"/>
    </source>
</evidence>
<keyword evidence="2" id="KW-1185">Reference proteome</keyword>
<dbReference type="AlphaFoldDB" id="A0A372LY52"/>
<protein>
    <recommendedName>
        <fullName evidence="3">Head-to-tail adaptor</fullName>
    </recommendedName>
</protein>
<accession>A0A372LY52</accession>
<organism evidence="1 2">
    <name type="scientific">Streptomyces triticagri</name>
    <dbReference type="NCBI Taxonomy" id="2293568"/>
    <lineage>
        <taxon>Bacteria</taxon>
        <taxon>Bacillati</taxon>
        <taxon>Actinomycetota</taxon>
        <taxon>Actinomycetes</taxon>
        <taxon>Kitasatosporales</taxon>
        <taxon>Streptomycetaceae</taxon>
        <taxon>Streptomyces</taxon>
    </lineage>
</organism>
<dbReference type="OrthoDB" id="3340404at2"/>
<gene>
    <name evidence="1" type="ORF">DY218_27255</name>
</gene>
<dbReference type="RefSeq" id="WP_128558764.1">
    <property type="nucleotide sequence ID" value="NZ_QUAK01000194.1"/>
</dbReference>